<dbReference type="InterPro" id="IPR027417">
    <property type="entry name" value="P-loop_NTPase"/>
</dbReference>
<dbReference type="InterPro" id="IPR003959">
    <property type="entry name" value="ATPase_AAA_core"/>
</dbReference>
<evidence type="ECO:0000313" key="9">
    <source>
        <dbReference type="Proteomes" id="UP000231152"/>
    </source>
</evidence>
<keyword evidence="3" id="KW-0067">ATP-binding</keyword>
<feature type="domain" description="AAA+ ATPase" evidence="6">
    <location>
        <begin position="646"/>
        <end position="784"/>
    </location>
</feature>
<name>A0A2M8LFT3_9BACT</name>
<evidence type="ECO:0000259" key="7">
    <source>
        <dbReference type="SMART" id="SM01086"/>
    </source>
</evidence>
<dbReference type="InterPro" id="IPR001270">
    <property type="entry name" value="ClpA/B"/>
</dbReference>
<keyword evidence="4" id="KW-0143">Chaperone</keyword>
<evidence type="ECO:0000256" key="2">
    <source>
        <dbReference type="ARBA" id="ARBA00022741"/>
    </source>
</evidence>
<dbReference type="GO" id="GO:0034605">
    <property type="term" value="P:cellular response to heat"/>
    <property type="evidence" value="ECO:0007669"/>
    <property type="project" value="TreeGrafter"/>
</dbReference>
<proteinExistence type="predicted"/>
<dbReference type="AlphaFoldDB" id="A0A2M8LFT3"/>
<comment type="caution">
    <text evidence="8">The sequence shown here is derived from an EMBL/GenBank/DDBJ whole genome shotgun (WGS) entry which is preliminary data.</text>
</comment>
<evidence type="ECO:0000256" key="4">
    <source>
        <dbReference type="ARBA" id="ARBA00023186"/>
    </source>
</evidence>
<feature type="domain" description="AAA+ ATPase" evidence="6">
    <location>
        <begin position="369"/>
        <end position="511"/>
    </location>
</feature>
<keyword evidence="5" id="KW-0472">Membrane</keyword>
<evidence type="ECO:0008006" key="10">
    <source>
        <dbReference type="Google" id="ProtNLM"/>
    </source>
</evidence>
<dbReference type="InterPro" id="IPR036628">
    <property type="entry name" value="Clp_N_dom_sf"/>
</dbReference>
<dbReference type="PRINTS" id="PR00300">
    <property type="entry name" value="CLPPROTEASEA"/>
</dbReference>
<feature type="transmembrane region" description="Helical" evidence="5">
    <location>
        <begin position="69"/>
        <end position="91"/>
    </location>
</feature>
<feature type="transmembrane region" description="Helical" evidence="5">
    <location>
        <begin position="103"/>
        <end position="126"/>
    </location>
</feature>
<sequence length="907" mass="100877">MEVDSSSTSSFAVSCDYCTGSGRRSGSVCRRCFGAGYGIVLGGVNAFVPKDITETRLQNDRLYLLTQNIVRFIFFAIAVVSLLHFSVGAVIDLVEISSFDKIYSITNASAGSFMFWVGALAALYVYTSIERDSAGTTRVPIKVYRQTKKGRVHWRKTKAVDIYAVLTIEAKFQLLRAMQLARQQKTPFSIGHLFLTVSTTASVREMFARLGVVDIVSIRKVVARGLTQEQQNTRADAYQELKRVLESSYRETYEDRGKNIDIPSLFLATVLESPLVTEVLYDVNVDGQKIRNVVLWQENEQLLRRRYRHIRERSRFRPKGKLDRAMTALATPLLDHFSEDLTSAAQRGYFLPTIRRQEIINSALRIFEGGGAPLFVGDAGVGKKGVLEDIADRMVTSEVPANLQDKRLMSLLLPRVVSGVTPAEAGERVQRIIFEAARAGNIALVIDNAHSVHGITSGGEGSVDLAEVLASSLRRSGIPFLGTTTPEAYRKYMEGSSLASIFETVQVSEPTVDESIKIVQSRVALTEFKHHVYFSYDAIARLVELVDKFVPDRRLPKKALEVLDEVSLFVRKKRGEHSIVLRVDVDEFLSTKLNISVRQVDTNESALLLSFEDRVHERMIDQEEAVNAVADALRRARAEVRDVKRPIATLLFLGPTGVGKTELAKTVAALYFGDENKMVRLDMSEYQDVNSISRLLGTGRSGEAGTLTGAVRANPFSLVLLDELEKANANVLNLFLQVMDDGRLTSGDGETIDFTNVILIATSNAGAEYIVTSVREQIPFPDIDQHLRQEELGKHFQPEFLNRFDGVMIFKPLTEAHLLAITKLLLKKVEKRLAAHGIALQVTDAAIVELAKKGYDPVYGARPLRRTIQDNVDSRLARYLLDGQVKRRDTIVLDSNGEIGIIKGKTL</sequence>
<keyword evidence="1" id="KW-0677">Repeat</keyword>
<evidence type="ECO:0000259" key="6">
    <source>
        <dbReference type="SMART" id="SM00382"/>
    </source>
</evidence>
<dbReference type="EMBL" id="PFET01000002">
    <property type="protein sequence ID" value="PJE76236.1"/>
    <property type="molecule type" value="Genomic_DNA"/>
</dbReference>
<organism evidence="8 9">
    <name type="scientific">Candidatus Uhrbacteria bacterium CG10_big_fil_rev_8_21_14_0_10_48_11</name>
    <dbReference type="NCBI Taxonomy" id="1975037"/>
    <lineage>
        <taxon>Bacteria</taxon>
        <taxon>Candidatus Uhriibacteriota</taxon>
    </lineage>
</organism>
<dbReference type="InterPro" id="IPR019489">
    <property type="entry name" value="Clp_ATPase_C"/>
</dbReference>
<dbReference type="Pfam" id="PF17871">
    <property type="entry name" value="AAA_lid_9"/>
    <property type="match status" value="1"/>
</dbReference>
<dbReference type="Gene3D" id="3.40.50.300">
    <property type="entry name" value="P-loop containing nucleotide triphosphate hydrolases"/>
    <property type="match status" value="2"/>
</dbReference>
<dbReference type="Proteomes" id="UP000231152">
    <property type="component" value="Unassembled WGS sequence"/>
</dbReference>
<dbReference type="GO" id="GO:0005524">
    <property type="term" value="F:ATP binding"/>
    <property type="evidence" value="ECO:0007669"/>
    <property type="project" value="UniProtKB-KW"/>
</dbReference>
<keyword evidence="5" id="KW-0812">Transmembrane</keyword>
<evidence type="ECO:0000313" key="8">
    <source>
        <dbReference type="EMBL" id="PJE76236.1"/>
    </source>
</evidence>
<dbReference type="PANTHER" id="PTHR11638:SF18">
    <property type="entry name" value="HEAT SHOCK PROTEIN 104"/>
    <property type="match status" value="1"/>
</dbReference>
<reference evidence="8 9" key="1">
    <citation type="submission" date="2017-09" db="EMBL/GenBank/DDBJ databases">
        <title>Depth-based differentiation of microbial function through sediment-hosted aquifers and enrichment of novel symbionts in the deep terrestrial subsurface.</title>
        <authorList>
            <person name="Probst A.J."/>
            <person name="Ladd B."/>
            <person name="Jarett J.K."/>
            <person name="Geller-Mcgrath D.E."/>
            <person name="Sieber C.M."/>
            <person name="Emerson J.B."/>
            <person name="Anantharaman K."/>
            <person name="Thomas B.C."/>
            <person name="Malmstrom R."/>
            <person name="Stieglmeier M."/>
            <person name="Klingl A."/>
            <person name="Woyke T."/>
            <person name="Ryan C.M."/>
            <person name="Banfield J.F."/>
        </authorList>
    </citation>
    <scope>NUCLEOTIDE SEQUENCE [LARGE SCALE GENOMIC DNA]</scope>
    <source>
        <strain evidence="8">CG10_big_fil_rev_8_21_14_0_10_48_11</strain>
    </source>
</reference>
<dbReference type="GO" id="GO:0005737">
    <property type="term" value="C:cytoplasm"/>
    <property type="evidence" value="ECO:0007669"/>
    <property type="project" value="TreeGrafter"/>
</dbReference>
<gene>
    <name evidence="8" type="ORF">COV04_00590</name>
</gene>
<evidence type="ECO:0000256" key="3">
    <source>
        <dbReference type="ARBA" id="ARBA00022840"/>
    </source>
</evidence>
<dbReference type="CDD" id="cd19499">
    <property type="entry name" value="RecA-like_ClpB_Hsp104-like"/>
    <property type="match status" value="1"/>
</dbReference>
<feature type="transmembrane region" description="Helical" evidence="5">
    <location>
        <begin position="32"/>
        <end position="49"/>
    </location>
</feature>
<dbReference type="Gene3D" id="1.10.1780.10">
    <property type="entry name" value="Clp, N-terminal domain"/>
    <property type="match status" value="1"/>
</dbReference>
<dbReference type="InterPro" id="IPR003593">
    <property type="entry name" value="AAA+_ATPase"/>
</dbReference>
<accession>A0A2M8LFT3</accession>
<feature type="domain" description="Clp ATPase C-terminal" evidence="7">
    <location>
        <begin position="813"/>
        <end position="901"/>
    </location>
</feature>
<dbReference type="SMART" id="SM00382">
    <property type="entry name" value="AAA"/>
    <property type="match status" value="2"/>
</dbReference>
<dbReference type="PANTHER" id="PTHR11638">
    <property type="entry name" value="ATP-DEPENDENT CLP PROTEASE"/>
    <property type="match status" value="1"/>
</dbReference>
<dbReference type="Gene3D" id="1.10.8.60">
    <property type="match status" value="2"/>
</dbReference>
<dbReference type="InterPro" id="IPR041546">
    <property type="entry name" value="ClpA/ClpB_AAA_lid"/>
</dbReference>
<dbReference type="Pfam" id="PF07724">
    <property type="entry name" value="AAA_2"/>
    <property type="match status" value="1"/>
</dbReference>
<keyword evidence="5" id="KW-1133">Transmembrane helix</keyword>
<dbReference type="InterPro" id="IPR050130">
    <property type="entry name" value="ClpA_ClpB"/>
</dbReference>
<dbReference type="Pfam" id="PF10431">
    <property type="entry name" value="ClpB_D2-small"/>
    <property type="match status" value="1"/>
</dbReference>
<protein>
    <recommendedName>
        <fullName evidence="10">Clp R domain-containing protein</fullName>
    </recommendedName>
</protein>
<dbReference type="SUPFAM" id="SSF52540">
    <property type="entry name" value="P-loop containing nucleoside triphosphate hydrolases"/>
    <property type="match status" value="2"/>
</dbReference>
<dbReference type="SMART" id="SM01086">
    <property type="entry name" value="ClpB_D2-small"/>
    <property type="match status" value="1"/>
</dbReference>
<dbReference type="GO" id="GO:0016887">
    <property type="term" value="F:ATP hydrolysis activity"/>
    <property type="evidence" value="ECO:0007669"/>
    <property type="project" value="InterPro"/>
</dbReference>
<keyword evidence="2" id="KW-0547">Nucleotide-binding</keyword>
<evidence type="ECO:0000256" key="5">
    <source>
        <dbReference type="SAM" id="Phobius"/>
    </source>
</evidence>
<evidence type="ECO:0000256" key="1">
    <source>
        <dbReference type="ARBA" id="ARBA00022737"/>
    </source>
</evidence>